<accession>A0A0F5JA89</accession>
<proteinExistence type="predicted"/>
<name>A0A0F5JA89_9BACT</name>
<gene>
    <name evidence="1" type="ORF">HMPREF1535_02559</name>
</gene>
<dbReference type="Proteomes" id="UP000033047">
    <property type="component" value="Unassembled WGS sequence"/>
</dbReference>
<organism evidence="1 2">
    <name type="scientific">Parabacteroides goldsteinii DSM 19448 = WAL 12034</name>
    <dbReference type="NCBI Taxonomy" id="927665"/>
    <lineage>
        <taxon>Bacteria</taxon>
        <taxon>Pseudomonadati</taxon>
        <taxon>Bacteroidota</taxon>
        <taxon>Bacteroidia</taxon>
        <taxon>Bacteroidales</taxon>
        <taxon>Tannerellaceae</taxon>
        <taxon>Parabacteroides</taxon>
    </lineage>
</organism>
<evidence type="ECO:0000313" key="2">
    <source>
        <dbReference type="Proteomes" id="UP000033047"/>
    </source>
</evidence>
<protein>
    <submittedName>
        <fullName evidence="1">Uncharacterized protein</fullName>
    </submittedName>
</protein>
<dbReference type="EMBL" id="AQHV01000012">
    <property type="protein sequence ID" value="KKB54806.1"/>
    <property type="molecule type" value="Genomic_DNA"/>
</dbReference>
<dbReference type="RefSeq" id="WP_009859618.1">
    <property type="nucleotide sequence ID" value="NZ_KQ033912.1"/>
</dbReference>
<sequence>MNDIEKILTGGGMVFKKKASDENTGDKKIKYSDFLRGTHKSGSAKMKAEYKYKKALRNTKKKK</sequence>
<dbReference type="HOGENOM" id="CLU_208541_0_0_10"/>
<dbReference type="GeneID" id="69983959"/>
<comment type="caution">
    <text evidence="1">The sequence shown here is derived from an EMBL/GenBank/DDBJ whole genome shotgun (WGS) entry which is preliminary data.</text>
</comment>
<dbReference type="AlphaFoldDB" id="A0A0F5JA89"/>
<evidence type="ECO:0000313" key="1">
    <source>
        <dbReference type="EMBL" id="KKB54806.1"/>
    </source>
</evidence>
<dbReference type="STRING" id="927665.HMPREF1535_02559"/>
<dbReference type="PATRIC" id="fig|927665.4.peg.2633"/>
<reference evidence="1 2" key="1">
    <citation type="submission" date="2013-04" db="EMBL/GenBank/DDBJ databases">
        <title>The Genome Sequence of Parabacteroides goldsteinii DSM 19448.</title>
        <authorList>
            <consortium name="The Broad Institute Genomics Platform"/>
            <person name="Earl A."/>
            <person name="Ward D."/>
            <person name="Feldgarden M."/>
            <person name="Gevers D."/>
            <person name="Martens E."/>
            <person name="Sakamoto M."/>
            <person name="Benno Y."/>
            <person name="Song Y."/>
            <person name="Liu C."/>
            <person name="Lee J."/>
            <person name="Bolanos M."/>
            <person name="Vaisanen M.L."/>
            <person name="Finegold S.M."/>
            <person name="Walker B."/>
            <person name="Young S."/>
            <person name="Zeng Q."/>
            <person name="Gargeya S."/>
            <person name="Fitzgerald M."/>
            <person name="Haas B."/>
            <person name="Abouelleil A."/>
            <person name="Allen A.W."/>
            <person name="Alvarado L."/>
            <person name="Arachchi H.M."/>
            <person name="Berlin A.M."/>
            <person name="Chapman S.B."/>
            <person name="Gainer-Dewar J."/>
            <person name="Goldberg J."/>
            <person name="Griggs A."/>
            <person name="Gujja S."/>
            <person name="Hansen M."/>
            <person name="Howarth C."/>
            <person name="Imamovic A."/>
            <person name="Ireland A."/>
            <person name="Larimer J."/>
            <person name="McCowan C."/>
            <person name="Murphy C."/>
            <person name="Pearson M."/>
            <person name="Poon T.W."/>
            <person name="Priest M."/>
            <person name="Roberts A."/>
            <person name="Saif S."/>
            <person name="Shea T."/>
            <person name="Sisk P."/>
            <person name="Sykes S."/>
            <person name="Wortman J."/>
            <person name="Nusbaum C."/>
            <person name="Birren B."/>
        </authorList>
    </citation>
    <scope>NUCLEOTIDE SEQUENCE [LARGE SCALE GENOMIC DNA]</scope>
    <source>
        <strain evidence="1 2">DSM 19448</strain>
    </source>
</reference>